<comment type="caution">
    <text evidence="7">The sequence shown here is derived from an EMBL/GenBank/DDBJ whole genome shotgun (WGS) entry which is preliminary data.</text>
</comment>
<reference evidence="7" key="1">
    <citation type="submission" date="2021-12" db="EMBL/GenBank/DDBJ databases">
        <title>Prjna785345.</title>
        <authorList>
            <person name="Rujirawat T."/>
            <person name="Krajaejun T."/>
        </authorList>
    </citation>
    <scope>NUCLEOTIDE SEQUENCE</scope>
    <source>
        <strain evidence="7">Pi057C3</strain>
    </source>
</reference>
<keyword evidence="4" id="KW-1133">Transmembrane helix</keyword>
<gene>
    <name evidence="7" type="ORF">P43SY_008582</name>
</gene>
<evidence type="ECO:0000256" key="1">
    <source>
        <dbReference type="ARBA" id="ARBA00004448"/>
    </source>
</evidence>
<keyword evidence="8" id="KW-1185">Reference proteome</keyword>
<evidence type="ECO:0000313" key="8">
    <source>
        <dbReference type="Proteomes" id="UP001209570"/>
    </source>
</evidence>
<dbReference type="Pfam" id="PF02466">
    <property type="entry name" value="Tim17"/>
    <property type="match status" value="1"/>
</dbReference>
<keyword evidence="5" id="KW-0496">Mitochondrion</keyword>
<name>A0AAD5Q4M9_PYTIN</name>
<keyword evidence="6" id="KW-0472">Membrane</keyword>
<dbReference type="InterPro" id="IPR039205">
    <property type="entry name" value="NDUFA11"/>
</dbReference>
<accession>A0AAD5Q4M9</accession>
<sequence>MKKLLHADASMAPRDLPSVVREALGWQSVFSSSDESEVRCLVELESGRVCEWLVRALPNDHHSKGNPRSDLSVLEALYDDIPRYKVSDDPRELASRVAHRSASASSVHLCPLRGIIELPALHQSLAVFDYEPHTLQDIFKYNQHVLDDDEIPDLAVSDMKRRLLVYQLLRLVRLLHDRGLVLGGISPSEELVVALTHPDPAHRSHALQHISHDMSNLKVADDRLPGIISGWEQSTRGHKANMEGPVGSEKILYATATGVFAGSAIGAVESVWSIPKLGAKLPKFSTQVKHIGSRALVLGAAAGFFATGEQVMATVRQKEDPFNAAFGGAVAGLVPGILSKNARVAFASSFIAATAMAASSYWSESTTETAFEKFAKARAHERS</sequence>
<dbReference type="GO" id="GO:0006120">
    <property type="term" value="P:mitochondrial electron transport, NADH to ubiquinone"/>
    <property type="evidence" value="ECO:0007669"/>
    <property type="project" value="InterPro"/>
</dbReference>
<dbReference type="EMBL" id="JAKCXM010000260">
    <property type="protein sequence ID" value="KAJ0397254.1"/>
    <property type="molecule type" value="Genomic_DNA"/>
</dbReference>
<comment type="subcellular location">
    <subcellularLocation>
        <location evidence="1">Mitochondrion inner membrane</location>
        <topology evidence="1">Multi-pass membrane protein</topology>
    </subcellularLocation>
</comment>
<dbReference type="Proteomes" id="UP001209570">
    <property type="component" value="Unassembled WGS sequence"/>
</dbReference>
<dbReference type="GO" id="GO:0005743">
    <property type="term" value="C:mitochondrial inner membrane"/>
    <property type="evidence" value="ECO:0007669"/>
    <property type="project" value="UniProtKB-SubCell"/>
</dbReference>
<protein>
    <recommendedName>
        <fullName evidence="9">NADH dehydrogenase [ubiquinone] 1 alpha subcomplex subunit 11</fullName>
    </recommendedName>
</protein>
<evidence type="ECO:0000313" key="7">
    <source>
        <dbReference type="EMBL" id="KAJ0397254.1"/>
    </source>
</evidence>
<evidence type="ECO:0008006" key="9">
    <source>
        <dbReference type="Google" id="ProtNLM"/>
    </source>
</evidence>
<evidence type="ECO:0000256" key="3">
    <source>
        <dbReference type="ARBA" id="ARBA00022792"/>
    </source>
</evidence>
<evidence type="ECO:0000256" key="5">
    <source>
        <dbReference type="ARBA" id="ARBA00023128"/>
    </source>
</evidence>
<keyword evidence="2" id="KW-0812">Transmembrane</keyword>
<proteinExistence type="predicted"/>
<dbReference type="PANTHER" id="PTHR21382:SF1">
    <property type="entry name" value="NADH DEHYDROGENASE [UBIQUINONE] 1 ALPHA SUBCOMPLEX SUBUNIT 11"/>
    <property type="match status" value="1"/>
</dbReference>
<evidence type="ECO:0000256" key="2">
    <source>
        <dbReference type="ARBA" id="ARBA00022692"/>
    </source>
</evidence>
<evidence type="ECO:0000256" key="4">
    <source>
        <dbReference type="ARBA" id="ARBA00022989"/>
    </source>
</evidence>
<evidence type="ECO:0000256" key="6">
    <source>
        <dbReference type="ARBA" id="ARBA00023136"/>
    </source>
</evidence>
<dbReference type="GO" id="GO:0045271">
    <property type="term" value="C:respiratory chain complex I"/>
    <property type="evidence" value="ECO:0007669"/>
    <property type="project" value="InterPro"/>
</dbReference>
<keyword evidence="3" id="KW-0999">Mitochondrion inner membrane</keyword>
<dbReference type="PANTHER" id="PTHR21382">
    <property type="entry name" value="NADH-UBIQUINONE OXIDOREDUCTASE SUBUNIT"/>
    <property type="match status" value="1"/>
</dbReference>
<organism evidence="7 8">
    <name type="scientific">Pythium insidiosum</name>
    <name type="common">Pythiosis disease agent</name>
    <dbReference type="NCBI Taxonomy" id="114742"/>
    <lineage>
        <taxon>Eukaryota</taxon>
        <taxon>Sar</taxon>
        <taxon>Stramenopiles</taxon>
        <taxon>Oomycota</taxon>
        <taxon>Peronosporomycetes</taxon>
        <taxon>Pythiales</taxon>
        <taxon>Pythiaceae</taxon>
        <taxon>Pythium</taxon>
    </lineage>
</organism>
<dbReference type="AlphaFoldDB" id="A0AAD5Q4M9"/>